<sequence length="78" mass="8563">MLGSGGSRLKLGLKGAQFGGLRRERALRGVNGMVNDISPAGRAAGDALAHESLQWYYELLVWVPESPVWLSELVNHRF</sequence>
<reference evidence="2" key="1">
    <citation type="submission" date="2016-06" db="EMBL/GenBank/DDBJ databases">
        <title>Parallel loss of symbiosis genes in relatives of nitrogen-fixing non-legume Parasponia.</title>
        <authorList>
            <person name="Van Velzen R."/>
            <person name="Holmer R."/>
            <person name="Bu F."/>
            <person name="Rutten L."/>
            <person name="Van Zeijl A."/>
            <person name="Liu W."/>
            <person name="Santuari L."/>
            <person name="Cao Q."/>
            <person name="Sharma T."/>
            <person name="Shen D."/>
            <person name="Roswanjaya Y."/>
            <person name="Wardhani T."/>
            <person name="Kalhor M.S."/>
            <person name="Jansen J."/>
            <person name="Van den Hoogen J."/>
            <person name="Gungor B."/>
            <person name="Hartog M."/>
            <person name="Hontelez J."/>
            <person name="Verver J."/>
            <person name="Yang W.-C."/>
            <person name="Schijlen E."/>
            <person name="Repin R."/>
            <person name="Schilthuizen M."/>
            <person name="Schranz E."/>
            <person name="Heidstra R."/>
            <person name="Miyata K."/>
            <person name="Fedorova E."/>
            <person name="Kohlen W."/>
            <person name="Bisseling T."/>
            <person name="Smit S."/>
            <person name="Geurts R."/>
        </authorList>
    </citation>
    <scope>NUCLEOTIDE SEQUENCE [LARGE SCALE GENOMIC DNA]</scope>
    <source>
        <strain evidence="2">cv. RG33-2</strain>
    </source>
</reference>
<dbReference type="EMBL" id="JXTC01000128">
    <property type="protein sequence ID" value="PON86659.1"/>
    <property type="molecule type" value="Genomic_DNA"/>
</dbReference>
<gene>
    <name evidence="1" type="ORF">TorRG33x02_174910</name>
</gene>
<dbReference type="Proteomes" id="UP000237000">
    <property type="component" value="Unassembled WGS sequence"/>
</dbReference>
<proteinExistence type="predicted"/>
<evidence type="ECO:0000313" key="2">
    <source>
        <dbReference type="Proteomes" id="UP000237000"/>
    </source>
</evidence>
<evidence type="ECO:0000313" key="1">
    <source>
        <dbReference type="EMBL" id="PON86659.1"/>
    </source>
</evidence>
<keyword evidence="2" id="KW-1185">Reference proteome</keyword>
<accession>A0A2P5EMC8</accession>
<comment type="caution">
    <text evidence="1">The sequence shown here is derived from an EMBL/GenBank/DDBJ whole genome shotgun (WGS) entry which is preliminary data.</text>
</comment>
<dbReference type="AlphaFoldDB" id="A0A2P5EMC8"/>
<name>A0A2P5EMC8_TREOI</name>
<dbReference type="InParanoid" id="A0A2P5EMC8"/>
<organism evidence="1 2">
    <name type="scientific">Trema orientale</name>
    <name type="common">Charcoal tree</name>
    <name type="synonym">Celtis orientalis</name>
    <dbReference type="NCBI Taxonomy" id="63057"/>
    <lineage>
        <taxon>Eukaryota</taxon>
        <taxon>Viridiplantae</taxon>
        <taxon>Streptophyta</taxon>
        <taxon>Embryophyta</taxon>
        <taxon>Tracheophyta</taxon>
        <taxon>Spermatophyta</taxon>
        <taxon>Magnoliopsida</taxon>
        <taxon>eudicotyledons</taxon>
        <taxon>Gunneridae</taxon>
        <taxon>Pentapetalae</taxon>
        <taxon>rosids</taxon>
        <taxon>fabids</taxon>
        <taxon>Rosales</taxon>
        <taxon>Cannabaceae</taxon>
        <taxon>Trema</taxon>
    </lineage>
</organism>
<protein>
    <submittedName>
        <fullName evidence="1">Uncharacterized protein</fullName>
    </submittedName>
</protein>